<name>A0A917ALS5_9BACI</name>
<accession>A0A917ALS5</accession>
<feature type="transmembrane region" description="Helical" evidence="1">
    <location>
        <begin position="79"/>
        <end position="99"/>
    </location>
</feature>
<comment type="caution">
    <text evidence="2">The sequence shown here is derived from an EMBL/GenBank/DDBJ whole genome shotgun (WGS) entry which is preliminary data.</text>
</comment>
<feature type="transmembrane region" description="Helical" evidence="1">
    <location>
        <begin position="47"/>
        <end position="67"/>
    </location>
</feature>
<dbReference type="Proteomes" id="UP000605259">
    <property type="component" value="Unassembled WGS sequence"/>
</dbReference>
<evidence type="ECO:0000256" key="1">
    <source>
        <dbReference type="SAM" id="Phobius"/>
    </source>
</evidence>
<proteinExistence type="predicted"/>
<protein>
    <submittedName>
        <fullName evidence="2">Uncharacterized protein</fullName>
    </submittedName>
</protein>
<organism evidence="2 3">
    <name type="scientific">Priestia taiwanensis</name>
    <dbReference type="NCBI Taxonomy" id="1347902"/>
    <lineage>
        <taxon>Bacteria</taxon>
        <taxon>Bacillati</taxon>
        <taxon>Bacillota</taxon>
        <taxon>Bacilli</taxon>
        <taxon>Bacillales</taxon>
        <taxon>Bacillaceae</taxon>
        <taxon>Priestia</taxon>
    </lineage>
</organism>
<reference evidence="2" key="1">
    <citation type="journal article" date="2014" name="Int. J. Syst. Evol. Microbiol.">
        <title>Complete genome sequence of Corynebacterium casei LMG S-19264T (=DSM 44701T), isolated from a smear-ripened cheese.</title>
        <authorList>
            <consortium name="US DOE Joint Genome Institute (JGI-PGF)"/>
            <person name="Walter F."/>
            <person name="Albersmeier A."/>
            <person name="Kalinowski J."/>
            <person name="Ruckert C."/>
        </authorList>
    </citation>
    <scope>NUCLEOTIDE SEQUENCE</scope>
    <source>
        <strain evidence="2">CGMCC 1.12698</strain>
    </source>
</reference>
<evidence type="ECO:0000313" key="2">
    <source>
        <dbReference type="EMBL" id="GGE60338.1"/>
    </source>
</evidence>
<gene>
    <name evidence="2" type="ORF">GCM10007140_08360</name>
</gene>
<dbReference type="EMBL" id="BMFK01000001">
    <property type="protein sequence ID" value="GGE60338.1"/>
    <property type="molecule type" value="Genomic_DNA"/>
</dbReference>
<sequence length="104" mass="11878">MHDRDEKERNKEIGARIAIGVLMLLQTYHILANVFTLIFVPEEVNDLSFFLLNITGNIVTLGIANYYYNQINKIRSGYISLIINCFFVILLVTIIFGAVQNIVI</sequence>
<evidence type="ECO:0000313" key="3">
    <source>
        <dbReference type="Proteomes" id="UP000605259"/>
    </source>
</evidence>
<keyword evidence="3" id="KW-1185">Reference proteome</keyword>
<keyword evidence="1" id="KW-0812">Transmembrane</keyword>
<keyword evidence="1" id="KW-0472">Membrane</keyword>
<dbReference type="RefSeq" id="WP_188387163.1">
    <property type="nucleotide sequence ID" value="NZ_BMFK01000001.1"/>
</dbReference>
<reference evidence="2" key="2">
    <citation type="submission" date="2020-09" db="EMBL/GenBank/DDBJ databases">
        <authorList>
            <person name="Sun Q."/>
            <person name="Zhou Y."/>
        </authorList>
    </citation>
    <scope>NUCLEOTIDE SEQUENCE</scope>
    <source>
        <strain evidence="2">CGMCC 1.12698</strain>
    </source>
</reference>
<feature type="transmembrane region" description="Helical" evidence="1">
    <location>
        <begin position="21"/>
        <end position="41"/>
    </location>
</feature>
<keyword evidence="1" id="KW-1133">Transmembrane helix</keyword>
<dbReference type="AlphaFoldDB" id="A0A917ALS5"/>